<comment type="similarity">
    <text evidence="2 11 12">Belongs to the class-I aminoacyl-tRNA synthetase family.</text>
</comment>
<gene>
    <name evidence="11 15" type="primary">argS</name>
    <name evidence="15" type="ORF">SUTMEG_02710</name>
</gene>
<accession>A0A2Z6I8Z0</accession>
<evidence type="ECO:0000256" key="11">
    <source>
        <dbReference type="HAMAP-Rule" id="MF_00123"/>
    </source>
</evidence>
<dbReference type="SMART" id="SM00836">
    <property type="entry name" value="DALR_1"/>
    <property type="match status" value="1"/>
</dbReference>
<dbReference type="NCBIfam" id="TIGR00456">
    <property type="entry name" value="argS"/>
    <property type="match status" value="1"/>
</dbReference>
<comment type="subunit">
    <text evidence="3 11">Monomer.</text>
</comment>
<evidence type="ECO:0000256" key="1">
    <source>
        <dbReference type="ARBA" id="ARBA00004496"/>
    </source>
</evidence>
<dbReference type="InterPro" id="IPR009080">
    <property type="entry name" value="tRNAsynth_Ia_anticodon-bd"/>
</dbReference>
<organism evidence="15 16">
    <name type="scientific">Sutterella megalosphaeroides</name>
    <dbReference type="NCBI Taxonomy" id="2494234"/>
    <lineage>
        <taxon>Bacteria</taxon>
        <taxon>Pseudomonadati</taxon>
        <taxon>Pseudomonadota</taxon>
        <taxon>Betaproteobacteria</taxon>
        <taxon>Burkholderiales</taxon>
        <taxon>Sutterellaceae</taxon>
        <taxon>Sutterella</taxon>
    </lineage>
</organism>
<dbReference type="Gene3D" id="3.40.50.620">
    <property type="entry name" value="HUPs"/>
    <property type="match status" value="1"/>
</dbReference>
<dbReference type="Proteomes" id="UP000271003">
    <property type="component" value="Chromosome"/>
</dbReference>
<evidence type="ECO:0000256" key="4">
    <source>
        <dbReference type="ARBA" id="ARBA00022490"/>
    </source>
</evidence>
<evidence type="ECO:0000256" key="10">
    <source>
        <dbReference type="ARBA" id="ARBA00049339"/>
    </source>
</evidence>
<evidence type="ECO:0000256" key="9">
    <source>
        <dbReference type="ARBA" id="ARBA00023146"/>
    </source>
</evidence>
<reference evidence="15 16" key="1">
    <citation type="journal article" date="2018" name="Int. J. Syst. Evol. Microbiol.">
        <title>Mesosutterella multiformis gen. nov., sp. nov., a member of the family Sutterellaceae and Sutterella megalosphaeroides sp. nov., isolated from human faeces.</title>
        <authorList>
            <person name="Sakamoto M."/>
            <person name="Ikeyama N."/>
            <person name="Kunihiro T."/>
            <person name="Iino T."/>
            <person name="Yuki M."/>
            <person name="Ohkuma M."/>
        </authorList>
    </citation>
    <scope>NUCLEOTIDE SEQUENCE [LARGE SCALE GENOMIC DNA]</scope>
    <source>
        <strain evidence="15 16">6FBBBH3</strain>
    </source>
</reference>
<dbReference type="KEGG" id="sutt:SUTMEG_02710"/>
<keyword evidence="9 11" id="KW-0030">Aminoacyl-tRNA synthetase</keyword>
<dbReference type="FunFam" id="3.40.50.620:FF:000062">
    <property type="entry name" value="Arginine--tRNA ligase"/>
    <property type="match status" value="1"/>
</dbReference>
<evidence type="ECO:0000256" key="2">
    <source>
        <dbReference type="ARBA" id="ARBA00005594"/>
    </source>
</evidence>
<keyword evidence="4 11" id="KW-0963">Cytoplasm</keyword>
<evidence type="ECO:0000259" key="13">
    <source>
        <dbReference type="SMART" id="SM00836"/>
    </source>
</evidence>
<dbReference type="SUPFAM" id="SSF47323">
    <property type="entry name" value="Anticodon-binding domain of a subclass of class I aminoacyl-tRNA synthetases"/>
    <property type="match status" value="1"/>
</dbReference>
<dbReference type="Gene3D" id="3.30.1360.70">
    <property type="entry name" value="Arginyl tRNA synthetase N-terminal domain"/>
    <property type="match status" value="1"/>
</dbReference>
<feature type="short sequence motif" description="'HIGH' region" evidence="11">
    <location>
        <begin position="129"/>
        <end position="139"/>
    </location>
</feature>
<dbReference type="GO" id="GO:0004814">
    <property type="term" value="F:arginine-tRNA ligase activity"/>
    <property type="evidence" value="ECO:0007669"/>
    <property type="project" value="UniProtKB-UniRule"/>
</dbReference>
<dbReference type="Pfam" id="PF00750">
    <property type="entry name" value="tRNA-synt_1d"/>
    <property type="match status" value="1"/>
</dbReference>
<dbReference type="GO" id="GO:0005737">
    <property type="term" value="C:cytoplasm"/>
    <property type="evidence" value="ECO:0007669"/>
    <property type="project" value="UniProtKB-SubCell"/>
</dbReference>
<dbReference type="PANTHER" id="PTHR11956">
    <property type="entry name" value="ARGINYL-TRNA SYNTHETASE"/>
    <property type="match status" value="1"/>
</dbReference>
<dbReference type="Pfam" id="PF03485">
    <property type="entry name" value="Arg_tRNA_synt_N"/>
    <property type="match status" value="1"/>
</dbReference>
<dbReference type="InterPro" id="IPR001412">
    <property type="entry name" value="aa-tRNA-synth_I_CS"/>
</dbReference>
<evidence type="ECO:0000313" key="16">
    <source>
        <dbReference type="Proteomes" id="UP000271003"/>
    </source>
</evidence>
<dbReference type="SMART" id="SM01016">
    <property type="entry name" value="Arg_tRNA_synt_N"/>
    <property type="match status" value="1"/>
</dbReference>
<evidence type="ECO:0000256" key="3">
    <source>
        <dbReference type="ARBA" id="ARBA00011245"/>
    </source>
</evidence>
<dbReference type="SUPFAM" id="SSF55190">
    <property type="entry name" value="Arginyl-tRNA synthetase (ArgRS), N-terminal 'additional' domain"/>
    <property type="match status" value="1"/>
</dbReference>
<dbReference type="OrthoDB" id="9803211at2"/>
<dbReference type="PANTHER" id="PTHR11956:SF5">
    <property type="entry name" value="ARGININE--TRNA LIGASE, CYTOPLASMIC"/>
    <property type="match status" value="1"/>
</dbReference>
<comment type="subcellular location">
    <subcellularLocation>
        <location evidence="1 11">Cytoplasm</location>
    </subcellularLocation>
</comment>
<keyword evidence="5 11" id="KW-0436">Ligase</keyword>
<evidence type="ECO:0000256" key="5">
    <source>
        <dbReference type="ARBA" id="ARBA00022598"/>
    </source>
</evidence>
<dbReference type="HAMAP" id="MF_00123">
    <property type="entry name" value="Arg_tRNA_synth"/>
    <property type="match status" value="1"/>
</dbReference>
<evidence type="ECO:0000256" key="6">
    <source>
        <dbReference type="ARBA" id="ARBA00022741"/>
    </source>
</evidence>
<name>A0A2Z6I8Z0_9BURK</name>
<dbReference type="InterPro" id="IPR001278">
    <property type="entry name" value="Arg-tRNA-ligase"/>
</dbReference>
<evidence type="ECO:0000259" key="14">
    <source>
        <dbReference type="SMART" id="SM01016"/>
    </source>
</evidence>
<keyword evidence="7 11" id="KW-0067">ATP-binding</keyword>
<feature type="domain" description="DALR anticodon binding" evidence="13">
    <location>
        <begin position="453"/>
        <end position="576"/>
    </location>
</feature>
<dbReference type="EMBL" id="AP018786">
    <property type="protein sequence ID" value="BBF22380.1"/>
    <property type="molecule type" value="Genomic_DNA"/>
</dbReference>
<keyword evidence="6 11" id="KW-0547">Nucleotide-binding</keyword>
<dbReference type="Pfam" id="PF05746">
    <property type="entry name" value="DALR_1"/>
    <property type="match status" value="1"/>
</dbReference>
<dbReference type="FunFam" id="1.10.730.10:FF:000008">
    <property type="entry name" value="Arginine--tRNA ligase"/>
    <property type="match status" value="1"/>
</dbReference>
<protein>
    <recommendedName>
        <fullName evidence="11">Arginine--tRNA ligase</fullName>
        <ecNumber evidence="11">6.1.1.19</ecNumber>
    </recommendedName>
    <alternativeName>
        <fullName evidence="11">Arginyl-tRNA synthetase</fullName>
        <shortName evidence="11">ArgRS</shortName>
    </alternativeName>
</protein>
<proteinExistence type="inferred from homology"/>
<keyword evidence="16" id="KW-1185">Reference proteome</keyword>
<sequence length="587" mass="64175">MLAQQKVALEALIKEALSSIGVEDAPVTLERPKSPEHGDVACTTAMQLARQLKKNPREIAASLVEALKQNPKTESLVSSIEIAGPGFINLRIQQSAHHDVVRQILREGADFGRSNAGEGKRILLEFVSANPTGPLHLGHARQGALGDVLANIFASQGYGVEREFYYNDAGVQIGNLALSVQIRCRQLQGEAVELPENAYHGEYILSIAKDFLAKKPVHAHSGETIESTGDASDTDLVRRYAVAYLRNEQDDDLQALGVRFDNFFLESSLYSRGLVRDAVDAMIASGNTYEADGALWLRTTAFDDLGNGLKDDKDRVMQKADGTFTYFVPDVAYHLNKWGRGFDKAINIQGTDHHGTIARVRAGLQAVSGVKNLNIPKLFPEYILHKMLSVVKDGEPVKMSKRSGNYVTLRDLVDWAGRDAARYFLVARKADAEFVFDVTLAQQKSDENPVYYVQYAHARISSVFAGAAAKGWNVPSEAELADADLSALSSEAALSLIGTLVEFPAALAQAARDQAPHILCYYLKDLAASIHAFYNAERVLVEDEKERTARLALLAAARRVLKNGLTLLGISAPDLMERREESEGPAA</sequence>
<dbReference type="RefSeq" id="WP_120176058.1">
    <property type="nucleotide sequence ID" value="NZ_AP018786.1"/>
</dbReference>
<dbReference type="InterPro" id="IPR005148">
    <property type="entry name" value="Arg-tRNA-synth_N"/>
</dbReference>
<dbReference type="AlphaFoldDB" id="A0A2Z6I8Z0"/>
<dbReference type="InterPro" id="IPR008909">
    <property type="entry name" value="DALR_anticod-bd"/>
</dbReference>
<evidence type="ECO:0000256" key="8">
    <source>
        <dbReference type="ARBA" id="ARBA00022917"/>
    </source>
</evidence>
<feature type="domain" description="Arginyl tRNA synthetase N-terminal" evidence="14">
    <location>
        <begin position="7"/>
        <end position="92"/>
    </location>
</feature>
<dbReference type="SUPFAM" id="SSF52374">
    <property type="entry name" value="Nucleotidylyl transferase"/>
    <property type="match status" value="1"/>
</dbReference>
<evidence type="ECO:0000313" key="15">
    <source>
        <dbReference type="EMBL" id="BBF22380.1"/>
    </source>
</evidence>
<dbReference type="GO" id="GO:0005524">
    <property type="term" value="F:ATP binding"/>
    <property type="evidence" value="ECO:0007669"/>
    <property type="project" value="UniProtKB-UniRule"/>
</dbReference>
<dbReference type="GO" id="GO:0006420">
    <property type="term" value="P:arginyl-tRNA aminoacylation"/>
    <property type="evidence" value="ECO:0007669"/>
    <property type="project" value="UniProtKB-UniRule"/>
</dbReference>
<dbReference type="InterPro" id="IPR035684">
    <property type="entry name" value="ArgRS_core"/>
</dbReference>
<keyword evidence="8 11" id="KW-0648">Protein biosynthesis</keyword>
<dbReference type="PROSITE" id="PS00178">
    <property type="entry name" value="AA_TRNA_LIGASE_I"/>
    <property type="match status" value="1"/>
</dbReference>
<dbReference type="EC" id="6.1.1.19" evidence="11"/>
<dbReference type="CDD" id="cd00671">
    <property type="entry name" value="ArgRS_core"/>
    <property type="match status" value="1"/>
</dbReference>
<comment type="catalytic activity">
    <reaction evidence="10 11">
        <text>tRNA(Arg) + L-arginine + ATP = L-arginyl-tRNA(Arg) + AMP + diphosphate</text>
        <dbReference type="Rhea" id="RHEA:20301"/>
        <dbReference type="Rhea" id="RHEA-COMP:9658"/>
        <dbReference type="Rhea" id="RHEA-COMP:9673"/>
        <dbReference type="ChEBI" id="CHEBI:30616"/>
        <dbReference type="ChEBI" id="CHEBI:32682"/>
        <dbReference type="ChEBI" id="CHEBI:33019"/>
        <dbReference type="ChEBI" id="CHEBI:78442"/>
        <dbReference type="ChEBI" id="CHEBI:78513"/>
        <dbReference type="ChEBI" id="CHEBI:456215"/>
        <dbReference type="EC" id="6.1.1.19"/>
    </reaction>
</comment>
<dbReference type="InterPro" id="IPR036695">
    <property type="entry name" value="Arg-tRNA-synth_N_sf"/>
</dbReference>
<dbReference type="InterPro" id="IPR014729">
    <property type="entry name" value="Rossmann-like_a/b/a_fold"/>
</dbReference>
<evidence type="ECO:0000256" key="7">
    <source>
        <dbReference type="ARBA" id="ARBA00022840"/>
    </source>
</evidence>
<dbReference type="Gene3D" id="1.10.730.10">
    <property type="entry name" value="Isoleucyl-tRNA Synthetase, Domain 1"/>
    <property type="match status" value="1"/>
</dbReference>
<dbReference type="PRINTS" id="PR01038">
    <property type="entry name" value="TRNASYNTHARG"/>
</dbReference>
<evidence type="ECO:0000256" key="12">
    <source>
        <dbReference type="RuleBase" id="RU363038"/>
    </source>
</evidence>